<dbReference type="AlphaFoldDB" id="A0AAN6JMC8"/>
<feature type="region of interest" description="Disordered" evidence="1">
    <location>
        <begin position="359"/>
        <end position="427"/>
    </location>
</feature>
<evidence type="ECO:0000313" key="3">
    <source>
        <dbReference type="EMBL" id="KAK0535114.1"/>
    </source>
</evidence>
<dbReference type="InterPro" id="IPR009060">
    <property type="entry name" value="UBA-like_sf"/>
</dbReference>
<protein>
    <recommendedName>
        <fullName evidence="2">UBA domain-containing protein</fullName>
    </recommendedName>
</protein>
<name>A0AAN6JMC8_9BASI</name>
<evidence type="ECO:0000313" key="4">
    <source>
        <dbReference type="Proteomes" id="UP001176521"/>
    </source>
</evidence>
<feature type="domain" description="UBA" evidence="2">
    <location>
        <begin position="415"/>
        <end position="457"/>
    </location>
</feature>
<feature type="region of interest" description="Disordered" evidence="1">
    <location>
        <begin position="590"/>
        <end position="648"/>
    </location>
</feature>
<feature type="compositionally biased region" description="Basic and acidic residues" evidence="1">
    <location>
        <begin position="499"/>
        <end position="514"/>
    </location>
</feature>
<feature type="region of interest" description="Disordered" evidence="1">
    <location>
        <begin position="273"/>
        <end position="329"/>
    </location>
</feature>
<feature type="compositionally biased region" description="Basic and acidic residues" evidence="1">
    <location>
        <begin position="392"/>
        <end position="409"/>
    </location>
</feature>
<proteinExistence type="predicted"/>
<evidence type="ECO:0000259" key="2">
    <source>
        <dbReference type="PROSITE" id="PS50030"/>
    </source>
</evidence>
<sequence>MPTIRVINETQVPLHIALCQVGPLHWQNGVSPGSAAVLNPGPVFFTIEARIDRGKDNEYTKLQCFVPIAVVSISVVTLGAGAVYFASAAAAAGGASALVANISAQLATKAPTIRRLYKYARRGQQISRIGNIVGIGGSVLAGKKVAEAEAAHEEKEEQGGMFSGFMRKKTVSKKQQKKQTNESMKILQGLVAGSVISSPGWFLNRDRTLKLTGGPRATEVDGLLIIETDTVEPFKIVEEDTGKTLAKGKSEQELLQAGEQAQLAAAAEAAKAGQGANAPALRRTKSTPDQAALEAASLGVPTAQSSDSDSDSDDESISKPDASKASTADTVKGKFAEWGASLSEMTDGALQRGATMYSRFRPGAKGPQAGAEAKTAKEQAQPSDPTPGATAIDEKVPAPEAEASKDNKADATGAQDDEDVSPLEALLQMGFSPIEANDALRQHSGDLKGAIEELLAKDSAAVRKLAMTTPLPSSPPVYGDSAGDPLSQVADSPVPTPKSDAELKPQAASERKPDVSVAATLPSGMSTGTPAPPTPPAAPPKAPLKVVGGETIETPHWTTKAREAAAAATSSELGKIAVEQVVGRSKAFLEGKPGAALSPSLGSRGKAAVGGASSKQKGSTTSSSLSAASWLRRSKSQEPAADSAKKRF</sequence>
<keyword evidence="4" id="KW-1185">Reference proteome</keyword>
<dbReference type="Gene3D" id="1.10.8.10">
    <property type="entry name" value="DNA helicase RuvA subunit, C-terminal domain"/>
    <property type="match status" value="1"/>
</dbReference>
<gene>
    <name evidence="3" type="ORF">OC842_002416</name>
</gene>
<feature type="region of interest" description="Disordered" evidence="1">
    <location>
        <begin position="467"/>
        <end position="545"/>
    </location>
</feature>
<feature type="compositionally biased region" description="Low complexity" evidence="1">
    <location>
        <begin position="610"/>
        <end position="631"/>
    </location>
</feature>
<organism evidence="3 4">
    <name type="scientific">Tilletia horrida</name>
    <dbReference type="NCBI Taxonomy" id="155126"/>
    <lineage>
        <taxon>Eukaryota</taxon>
        <taxon>Fungi</taxon>
        <taxon>Dikarya</taxon>
        <taxon>Basidiomycota</taxon>
        <taxon>Ustilaginomycotina</taxon>
        <taxon>Exobasidiomycetes</taxon>
        <taxon>Tilletiales</taxon>
        <taxon>Tilletiaceae</taxon>
        <taxon>Tilletia</taxon>
    </lineage>
</organism>
<dbReference type="Proteomes" id="UP001176521">
    <property type="component" value="Unassembled WGS sequence"/>
</dbReference>
<dbReference type="SUPFAM" id="SSF46934">
    <property type="entry name" value="UBA-like"/>
    <property type="match status" value="1"/>
</dbReference>
<reference evidence="3" key="1">
    <citation type="journal article" date="2023" name="PhytoFront">
        <title>Draft Genome Resources of Seven Strains of Tilletia horrida, Causal Agent of Kernel Smut of Rice.</title>
        <authorList>
            <person name="Khanal S."/>
            <person name="Antony Babu S."/>
            <person name="Zhou X.G."/>
        </authorList>
    </citation>
    <scope>NUCLEOTIDE SEQUENCE</scope>
    <source>
        <strain evidence="3">TX3</strain>
    </source>
</reference>
<dbReference type="EMBL" id="JAPDMQ010000102">
    <property type="protein sequence ID" value="KAK0535114.1"/>
    <property type="molecule type" value="Genomic_DNA"/>
</dbReference>
<dbReference type="PROSITE" id="PS50030">
    <property type="entry name" value="UBA"/>
    <property type="match status" value="1"/>
</dbReference>
<evidence type="ECO:0000256" key="1">
    <source>
        <dbReference type="SAM" id="MobiDB-lite"/>
    </source>
</evidence>
<comment type="caution">
    <text evidence="3">The sequence shown here is derived from an EMBL/GenBank/DDBJ whole genome shotgun (WGS) entry which is preliminary data.</text>
</comment>
<accession>A0AAN6JMC8</accession>
<dbReference type="InterPro" id="IPR015940">
    <property type="entry name" value="UBA"/>
</dbReference>
<feature type="compositionally biased region" description="Pro residues" evidence="1">
    <location>
        <begin position="530"/>
        <end position="542"/>
    </location>
</feature>